<feature type="transmembrane region" description="Helical" evidence="7">
    <location>
        <begin position="65"/>
        <end position="87"/>
    </location>
</feature>
<dbReference type="Proteomes" id="UP001201812">
    <property type="component" value="Unassembled WGS sequence"/>
</dbReference>
<evidence type="ECO:0000256" key="4">
    <source>
        <dbReference type="ARBA" id="ARBA00023136"/>
    </source>
</evidence>
<organism evidence="8 9">
    <name type="scientific">Ditylenchus destructor</name>
    <dbReference type="NCBI Taxonomy" id="166010"/>
    <lineage>
        <taxon>Eukaryota</taxon>
        <taxon>Metazoa</taxon>
        <taxon>Ecdysozoa</taxon>
        <taxon>Nematoda</taxon>
        <taxon>Chromadorea</taxon>
        <taxon>Rhabditida</taxon>
        <taxon>Tylenchina</taxon>
        <taxon>Tylenchomorpha</taxon>
        <taxon>Sphaerularioidea</taxon>
        <taxon>Anguinidae</taxon>
        <taxon>Anguininae</taxon>
        <taxon>Ditylenchus</taxon>
    </lineage>
</organism>
<dbReference type="Pfam" id="PF00153">
    <property type="entry name" value="Mito_carr"/>
    <property type="match status" value="3"/>
</dbReference>
<evidence type="ECO:0000256" key="3">
    <source>
        <dbReference type="ARBA" id="ARBA00022692"/>
    </source>
</evidence>
<sequence>MAFNAVGLAAAIPSFIYLLLLDTRPVWANTLEFGHLTGEPLTVFFLALERCLAIQFMSKANLSNTVFLCNLIGSTACFLSIVLLTYMGNWFSLSRDAIFAISTFKNMYLFSLKTTVGVLNVFACIFLIWKVKRFQMKSVSNTIVLVSCTTEFFLEFIPNLSSSVVVMAGYSWIFPYAGPYATTAQCMNVMICAIIYKRTLRSKQSICRTKIQIVEWDHLDLWKFYSLALASSWSVRCALYPMLVVKARLQLQQQNNVYRGMTHAFSDIFRKEGFFALYRGFWISVPQLSSTFVYSSVYERLRKELAERANIATPSLVSPLAGSVASFSKPLIYVPTDIISQYMMIHKKAASFTGSSSGAIIDCLKNDQLENRLTLGIRVIRAIYKVDGLVGFYRGFWSSCFVYVPSGVFFWASYYWALSGLQISYNFFLSRRHLEEKSSSNNSQNLLVMQGFAGALAGMFAAIGTNPIEVLRIRIQVHRTLYLETIKRLIKYEGVRVFTKGLAPRIIGNALYSSMIMIGYETAKRMSVLPEFKDAVVW</sequence>
<evidence type="ECO:0000313" key="8">
    <source>
        <dbReference type="EMBL" id="KAI1703752.1"/>
    </source>
</evidence>
<evidence type="ECO:0000256" key="6">
    <source>
        <dbReference type="RuleBase" id="RU000488"/>
    </source>
</evidence>
<dbReference type="InterPro" id="IPR042164">
    <property type="entry name" value="SLC25A44"/>
</dbReference>
<comment type="caution">
    <text evidence="8">The sequence shown here is derived from an EMBL/GenBank/DDBJ whole genome shotgun (WGS) entry which is preliminary data.</text>
</comment>
<feature type="transmembrane region" description="Helical" evidence="7">
    <location>
        <begin position="401"/>
        <end position="425"/>
    </location>
</feature>
<feature type="transmembrane region" description="Helical" evidence="7">
    <location>
        <begin position="179"/>
        <end position="196"/>
    </location>
</feature>
<dbReference type="EMBL" id="JAKKPZ010000077">
    <property type="protein sequence ID" value="KAI1703752.1"/>
    <property type="molecule type" value="Genomic_DNA"/>
</dbReference>
<evidence type="ECO:0000256" key="5">
    <source>
        <dbReference type="PROSITE-ProRule" id="PRU00282"/>
    </source>
</evidence>
<reference evidence="8" key="1">
    <citation type="submission" date="2022-01" db="EMBL/GenBank/DDBJ databases">
        <title>Genome Sequence Resource for Two Populations of Ditylenchus destructor, the Migratory Endoparasitic Phytonematode.</title>
        <authorList>
            <person name="Zhang H."/>
            <person name="Lin R."/>
            <person name="Xie B."/>
        </authorList>
    </citation>
    <scope>NUCLEOTIDE SEQUENCE</scope>
    <source>
        <strain evidence="8">BazhouSP</strain>
    </source>
</reference>
<dbReference type="PANTHER" id="PTHR46314">
    <property type="entry name" value="SOLUTE CARRIER FAMILY 25 MEMBER 44"/>
    <property type="match status" value="1"/>
</dbReference>
<evidence type="ECO:0000256" key="1">
    <source>
        <dbReference type="ARBA" id="ARBA00004141"/>
    </source>
</evidence>
<keyword evidence="9" id="KW-1185">Reference proteome</keyword>
<evidence type="ECO:0000313" key="9">
    <source>
        <dbReference type="Proteomes" id="UP001201812"/>
    </source>
</evidence>
<accession>A0AAD4MWB7</accession>
<dbReference type="SUPFAM" id="SSF103506">
    <property type="entry name" value="Mitochondrial carrier"/>
    <property type="match status" value="1"/>
</dbReference>
<evidence type="ECO:0000256" key="2">
    <source>
        <dbReference type="ARBA" id="ARBA00006375"/>
    </source>
</evidence>
<feature type="repeat" description="Solcar" evidence="5">
    <location>
        <begin position="445"/>
        <end position="526"/>
    </location>
</feature>
<dbReference type="Gene3D" id="1.50.40.10">
    <property type="entry name" value="Mitochondrial carrier domain"/>
    <property type="match status" value="2"/>
</dbReference>
<proteinExistence type="inferred from homology"/>
<dbReference type="GO" id="GO:0016020">
    <property type="term" value="C:membrane"/>
    <property type="evidence" value="ECO:0007669"/>
    <property type="project" value="UniProtKB-SubCell"/>
</dbReference>
<protein>
    <submittedName>
        <fullName evidence="8">Mitochondrial carrier protein domain-containing protein</fullName>
    </submittedName>
</protein>
<dbReference type="GO" id="GO:0015658">
    <property type="term" value="F:branched-chain amino acid transmembrane transporter activity"/>
    <property type="evidence" value="ECO:0007669"/>
    <property type="project" value="InterPro"/>
</dbReference>
<feature type="transmembrane region" description="Helical" evidence="7">
    <location>
        <begin position="445"/>
        <end position="464"/>
    </location>
</feature>
<keyword evidence="7" id="KW-1133">Transmembrane helix</keyword>
<feature type="repeat" description="Solcar" evidence="5">
    <location>
        <begin position="313"/>
        <end position="420"/>
    </location>
</feature>
<dbReference type="PANTHER" id="PTHR46314:SF4">
    <property type="entry name" value="SOLUTE CARRIER FAMILY 25 MEMBER 44"/>
    <property type="match status" value="1"/>
</dbReference>
<keyword evidence="4 5" id="KW-0472">Membrane</keyword>
<name>A0AAD4MWB7_9BILA</name>
<evidence type="ECO:0000256" key="7">
    <source>
        <dbReference type="SAM" id="Phobius"/>
    </source>
</evidence>
<keyword evidence="6" id="KW-0813">Transport</keyword>
<comment type="similarity">
    <text evidence="2 6">Belongs to the mitochondrial carrier (TC 2.A.29) family.</text>
</comment>
<dbReference type="AlphaFoldDB" id="A0AAD4MWB7"/>
<dbReference type="InterPro" id="IPR023395">
    <property type="entry name" value="MCP_dom_sf"/>
</dbReference>
<feature type="repeat" description="Solcar" evidence="5">
    <location>
        <begin position="218"/>
        <end position="304"/>
    </location>
</feature>
<dbReference type="GO" id="GO:0005739">
    <property type="term" value="C:mitochondrion"/>
    <property type="evidence" value="ECO:0007669"/>
    <property type="project" value="InterPro"/>
</dbReference>
<keyword evidence="3 5" id="KW-0812">Transmembrane</keyword>
<feature type="transmembrane region" description="Helical" evidence="7">
    <location>
        <begin position="107"/>
        <end position="131"/>
    </location>
</feature>
<comment type="subcellular location">
    <subcellularLocation>
        <location evidence="1">Membrane</location>
        <topology evidence="1">Multi-pass membrane protein</topology>
    </subcellularLocation>
</comment>
<gene>
    <name evidence="8" type="ORF">DdX_14691</name>
</gene>
<dbReference type="PROSITE" id="PS50920">
    <property type="entry name" value="SOLCAR"/>
    <property type="match status" value="3"/>
</dbReference>
<dbReference type="InterPro" id="IPR018108">
    <property type="entry name" value="MCP_transmembrane"/>
</dbReference>
<dbReference type="GO" id="GO:0009083">
    <property type="term" value="P:branched-chain amino acid catabolic process"/>
    <property type="evidence" value="ECO:0007669"/>
    <property type="project" value="InterPro"/>
</dbReference>